<accession>A0A0E1NP37</accession>
<dbReference type="GO" id="GO:0009279">
    <property type="term" value="C:cell outer membrane"/>
    <property type="evidence" value="ECO:0007669"/>
    <property type="project" value="TreeGrafter"/>
</dbReference>
<dbReference type="KEGG" id="ypa:YPA_4133"/>
<sequence length="133" mass="14420">MFRGGYQHSSPYGEFGLDGSHKNNEYNSINTNWYGSITATAYGVAAHQNKAGNEPRIMVDTGDVAGVSLNNNSAVTNRFGVAVVSGATSYQQSDIRVDVQNLPDDIEVYNTVIQKTLTEGAIGYREIRAVKGR</sequence>
<dbReference type="HOGENOM" id="CLU_134491_0_0_6"/>
<dbReference type="InterPro" id="IPR000015">
    <property type="entry name" value="Fimb_usher"/>
</dbReference>
<dbReference type="PATRIC" id="fig|360102.15.peg.2342"/>
<reference evidence="1 2" key="1">
    <citation type="journal article" date="2006" name="J. Bacteriol.">
        <title>Complete genome sequence of Yersinia pestis strains Antiqua and Nepal516: evidence of gene reduction in an emerging pathogen.</title>
        <authorList>
            <person name="Chain P.S."/>
            <person name="Hu P."/>
            <person name="Malfatti S.A."/>
            <person name="Radnedge L."/>
            <person name="Larimer F."/>
            <person name="Vergez L.M."/>
            <person name="Worsham P."/>
            <person name="Chu M.C."/>
            <person name="Andersen G.L."/>
        </authorList>
    </citation>
    <scope>NUCLEOTIDE SEQUENCE [LARGE SCALE GENOMIC DNA]</scope>
    <source>
        <strain evidence="1 2">Antiqua</strain>
    </source>
</reference>
<name>A0A0E1NP37_YERPA</name>
<organism evidence="1 2">
    <name type="scientific">Yersinia pestis bv. Antiqua (strain Antiqua)</name>
    <dbReference type="NCBI Taxonomy" id="360102"/>
    <lineage>
        <taxon>Bacteria</taxon>
        <taxon>Pseudomonadati</taxon>
        <taxon>Pseudomonadota</taxon>
        <taxon>Gammaproteobacteria</taxon>
        <taxon>Enterobacterales</taxon>
        <taxon>Yersiniaceae</taxon>
        <taxon>Yersinia</taxon>
    </lineage>
</organism>
<dbReference type="Pfam" id="PF00577">
    <property type="entry name" value="Usher"/>
    <property type="match status" value="1"/>
</dbReference>
<dbReference type="EMBL" id="CP000308">
    <property type="protein sequence ID" value="ABG16094.1"/>
    <property type="molecule type" value="Genomic_DNA"/>
</dbReference>
<gene>
    <name evidence="1" type="ordered locus">YPA_4133</name>
</gene>
<dbReference type="RefSeq" id="WP_011566358.1">
    <property type="nucleotide sequence ID" value="NC_008150.1"/>
</dbReference>
<evidence type="ECO:0000313" key="2">
    <source>
        <dbReference type="Proteomes" id="UP000001971"/>
    </source>
</evidence>
<evidence type="ECO:0000313" key="1">
    <source>
        <dbReference type="EMBL" id="ABG16094.1"/>
    </source>
</evidence>
<dbReference type="GO" id="GO:0015473">
    <property type="term" value="F:fimbrial usher porin activity"/>
    <property type="evidence" value="ECO:0007669"/>
    <property type="project" value="InterPro"/>
</dbReference>
<dbReference type="AlphaFoldDB" id="A0A0E1NP37"/>
<dbReference type="GO" id="GO:0009297">
    <property type="term" value="P:pilus assembly"/>
    <property type="evidence" value="ECO:0007669"/>
    <property type="project" value="InterPro"/>
</dbReference>
<dbReference type="PANTHER" id="PTHR30451:SF4">
    <property type="entry name" value="OUTER MEMBRANE USHER PROTEIN YQIG-RELATED"/>
    <property type="match status" value="1"/>
</dbReference>
<dbReference type="InterPro" id="IPR042186">
    <property type="entry name" value="FimD_plug_dom"/>
</dbReference>
<dbReference type="PANTHER" id="PTHR30451">
    <property type="entry name" value="OUTER MEMBRANE USHER PROTEIN"/>
    <property type="match status" value="1"/>
</dbReference>
<proteinExistence type="predicted"/>
<dbReference type="Proteomes" id="UP000001971">
    <property type="component" value="Chromosome"/>
</dbReference>
<dbReference type="Gene3D" id="2.60.40.2610">
    <property type="entry name" value="Outer membrane usher protein FimD, plug domain"/>
    <property type="match status" value="1"/>
</dbReference>
<protein>
    <submittedName>
        <fullName evidence="1">Outer membrane fimbrial usher porin</fullName>
    </submittedName>
</protein>